<reference evidence="2" key="1">
    <citation type="submission" date="2020-05" db="EMBL/GenBank/DDBJ databases">
        <authorList>
            <person name="Chiriac C."/>
            <person name="Salcher M."/>
            <person name="Ghai R."/>
            <person name="Kavagutti S V."/>
        </authorList>
    </citation>
    <scope>NUCLEOTIDE SEQUENCE</scope>
</reference>
<dbReference type="EMBL" id="CAFBMS010000047">
    <property type="protein sequence ID" value="CAB4920790.1"/>
    <property type="molecule type" value="Genomic_DNA"/>
</dbReference>
<dbReference type="SUPFAM" id="SSF47413">
    <property type="entry name" value="lambda repressor-like DNA-binding domains"/>
    <property type="match status" value="1"/>
</dbReference>
<protein>
    <submittedName>
        <fullName evidence="2">Unannotated protein</fullName>
    </submittedName>
</protein>
<evidence type="ECO:0000313" key="2">
    <source>
        <dbReference type="EMBL" id="CAB4920790.1"/>
    </source>
</evidence>
<accession>A0A6J7HVQ0</accession>
<proteinExistence type="predicted"/>
<dbReference type="CDD" id="cd00093">
    <property type="entry name" value="HTH_XRE"/>
    <property type="match status" value="1"/>
</dbReference>
<dbReference type="Pfam" id="PF01381">
    <property type="entry name" value="HTH_3"/>
    <property type="match status" value="1"/>
</dbReference>
<feature type="domain" description="HTH cro/C1-type" evidence="1">
    <location>
        <begin position="10"/>
        <end position="45"/>
    </location>
</feature>
<dbReference type="PROSITE" id="PS50943">
    <property type="entry name" value="HTH_CROC1"/>
    <property type="match status" value="1"/>
</dbReference>
<dbReference type="GO" id="GO:0003677">
    <property type="term" value="F:DNA binding"/>
    <property type="evidence" value="ECO:0007669"/>
    <property type="project" value="InterPro"/>
</dbReference>
<name>A0A6J7HVQ0_9ZZZZ</name>
<dbReference type="InterPro" id="IPR010982">
    <property type="entry name" value="Lambda_DNA-bd_dom_sf"/>
</dbReference>
<organism evidence="2">
    <name type="scientific">freshwater metagenome</name>
    <dbReference type="NCBI Taxonomy" id="449393"/>
    <lineage>
        <taxon>unclassified sequences</taxon>
        <taxon>metagenomes</taxon>
        <taxon>ecological metagenomes</taxon>
    </lineage>
</organism>
<dbReference type="AlphaFoldDB" id="A0A6J7HVQ0"/>
<gene>
    <name evidence="2" type="ORF">UFOPK3614_00849</name>
</gene>
<dbReference type="SMART" id="SM00530">
    <property type="entry name" value="HTH_XRE"/>
    <property type="match status" value="1"/>
</dbReference>
<dbReference type="Gene3D" id="1.10.260.40">
    <property type="entry name" value="lambda repressor-like DNA-binding domains"/>
    <property type="match status" value="1"/>
</dbReference>
<dbReference type="InterPro" id="IPR001387">
    <property type="entry name" value="Cro/C1-type_HTH"/>
</dbReference>
<evidence type="ECO:0000259" key="1">
    <source>
        <dbReference type="PROSITE" id="PS50943"/>
    </source>
</evidence>
<sequence>MLVSPTPQLIKKTRLALGYTQKEAAEMVHVSLRAWQLWEAGDRRIPPGLWELCVIKAGLHPLYKANNNISEK</sequence>